<dbReference type="RefSeq" id="WP_116572111.1">
    <property type="nucleotide sequence ID" value="NZ_QDGZ01000004.1"/>
</dbReference>
<gene>
    <name evidence="3" type="ORF">DDE18_09940</name>
</gene>
<feature type="transmembrane region" description="Helical" evidence="1">
    <location>
        <begin position="6"/>
        <end position="24"/>
    </location>
</feature>
<keyword evidence="1" id="KW-0812">Transmembrane</keyword>
<name>A0A2T8FAE6_9ACTN</name>
<sequence>MDSGGGFGLLFGLVVLAGVVGTLWKIGTARDMARSAGLDEDRAATMAVLTDDGLEELASLLARGVISQEEHDRARADVLRSI</sequence>
<feature type="domain" description="SHOCT" evidence="2">
    <location>
        <begin position="54"/>
        <end position="79"/>
    </location>
</feature>
<keyword evidence="4" id="KW-1185">Reference proteome</keyword>
<dbReference type="AlphaFoldDB" id="A0A2T8FAE6"/>
<evidence type="ECO:0000256" key="1">
    <source>
        <dbReference type="SAM" id="Phobius"/>
    </source>
</evidence>
<organism evidence="3 4">
    <name type="scientific">Nocardioides gansuensis</name>
    <dbReference type="NCBI Taxonomy" id="2138300"/>
    <lineage>
        <taxon>Bacteria</taxon>
        <taxon>Bacillati</taxon>
        <taxon>Actinomycetota</taxon>
        <taxon>Actinomycetes</taxon>
        <taxon>Propionibacteriales</taxon>
        <taxon>Nocardioidaceae</taxon>
        <taxon>Nocardioides</taxon>
    </lineage>
</organism>
<reference evidence="3 4" key="1">
    <citation type="submission" date="2018-04" db="EMBL/GenBank/DDBJ databases">
        <title>Genome of Nocardioides gansuensis WSJ-1.</title>
        <authorList>
            <person name="Wu S."/>
            <person name="Wang G."/>
        </authorList>
    </citation>
    <scope>NUCLEOTIDE SEQUENCE [LARGE SCALE GENOMIC DNA]</scope>
    <source>
        <strain evidence="3 4">WSJ-1</strain>
    </source>
</reference>
<dbReference type="OrthoDB" id="3788317at2"/>
<dbReference type="EMBL" id="QDGZ01000004">
    <property type="protein sequence ID" value="PVG82679.1"/>
    <property type="molecule type" value="Genomic_DNA"/>
</dbReference>
<proteinExistence type="predicted"/>
<comment type="caution">
    <text evidence="3">The sequence shown here is derived from an EMBL/GenBank/DDBJ whole genome shotgun (WGS) entry which is preliminary data.</text>
</comment>
<dbReference type="Pfam" id="PF09851">
    <property type="entry name" value="SHOCT"/>
    <property type="match status" value="1"/>
</dbReference>
<keyword evidence="1" id="KW-1133">Transmembrane helix</keyword>
<dbReference type="InterPro" id="IPR018649">
    <property type="entry name" value="SHOCT"/>
</dbReference>
<evidence type="ECO:0000313" key="4">
    <source>
        <dbReference type="Proteomes" id="UP000246018"/>
    </source>
</evidence>
<evidence type="ECO:0000259" key="2">
    <source>
        <dbReference type="Pfam" id="PF09851"/>
    </source>
</evidence>
<dbReference type="Proteomes" id="UP000246018">
    <property type="component" value="Unassembled WGS sequence"/>
</dbReference>
<keyword evidence="1" id="KW-0472">Membrane</keyword>
<evidence type="ECO:0000313" key="3">
    <source>
        <dbReference type="EMBL" id="PVG82679.1"/>
    </source>
</evidence>
<protein>
    <recommendedName>
        <fullName evidence="2">SHOCT domain-containing protein</fullName>
    </recommendedName>
</protein>
<accession>A0A2T8FAE6</accession>